<comment type="caution">
    <text evidence="9">The sequence shown here is derived from an EMBL/GenBank/DDBJ whole genome shotgun (WGS) entry which is preliminary data.</text>
</comment>
<keyword evidence="4" id="KW-0808">Transferase</keyword>
<dbReference type="PANTHER" id="PTHR11557">
    <property type="entry name" value="PORPHOBILINOGEN DEAMINASE"/>
    <property type="match status" value="1"/>
</dbReference>
<dbReference type="Pfam" id="PF01379">
    <property type="entry name" value="Porphobil_deam"/>
    <property type="match status" value="1"/>
</dbReference>
<comment type="function">
    <text evidence="1">Tetrapolymerization of the monopyrrole PBG into the hydroxymethylbilane pre-uroporphyrinogen in several discrete steps.</text>
</comment>
<sequence>MIRELVLPADQPPTTLAELPPGTRVGTSAPRRAALLKALYPKLTPVPIRGNADSRLTALDEDRLGAGVMIAALAGLRRLGLARRVSEILDPTVWLPAAGAGIVVIEHRTADPDVAQLLDAVTHPPTRILLDAERAVLSALEGGCLTAASAHAVLDPDTGLVTVHAAVLDPAGGPALRSSAHGPSDHAADIGRQAGRALLEAGAARLLAVTP</sequence>
<dbReference type="EC" id="2.5.1.61" evidence="3"/>
<proteinExistence type="inferred from homology"/>
<dbReference type="PRINTS" id="PR00151">
    <property type="entry name" value="PORPHBDMNASE"/>
</dbReference>
<feature type="domain" description="Porphobilinogen deaminase N-terminal" evidence="7">
    <location>
        <begin position="12"/>
        <end position="115"/>
    </location>
</feature>
<feature type="domain" description="Porphobilinogen deaminase C-terminal" evidence="8">
    <location>
        <begin position="131"/>
        <end position="199"/>
    </location>
</feature>
<reference evidence="10" key="1">
    <citation type="submission" date="2023-07" db="EMBL/GenBank/DDBJ databases">
        <title>Whole genome shotgun sequence of Streptomyces spororaveus NBRC 15456.</title>
        <authorList>
            <person name="Komaki H."/>
            <person name="Tamura T."/>
        </authorList>
    </citation>
    <scope>NUCLEOTIDE SEQUENCE [LARGE SCALE GENOMIC DNA]</scope>
    <source>
        <strain evidence="10">NBRC 15456</strain>
    </source>
</reference>
<evidence type="ECO:0000256" key="2">
    <source>
        <dbReference type="ARBA" id="ARBA00005638"/>
    </source>
</evidence>
<evidence type="ECO:0000313" key="10">
    <source>
        <dbReference type="Proteomes" id="UP000608522"/>
    </source>
</evidence>
<dbReference type="RefSeq" id="WP_202198404.1">
    <property type="nucleotide sequence ID" value="NZ_BAAATO010000031.1"/>
</dbReference>
<dbReference type="SUPFAM" id="SSF53850">
    <property type="entry name" value="Periplasmic binding protein-like II"/>
    <property type="match status" value="1"/>
</dbReference>
<comment type="catalytic activity">
    <reaction evidence="6">
        <text>4 porphobilinogen + H2O = hydroxymethylbilane + 4 NH4(+)</text>
        <dbReference type="Rhea" id="RHEA:13185"/>
        <dbReference type="ChEBI" id="CHEBI:15377"/>
        <dbReference type="ChEBI" id="CHEBI:28938"/>
        <dbReference type="ChEBI" id="CHEBI:57845"/>
        <dbReference type="ChEBI" id="CHEBI:58126"/>
        <dbReference type="EC" id="2.5.1.61"/>
    </reaction>
</comment>
<dbReference type="Pfam" id="PF03900">
    <property type="entry name" value="Porphobil_deamC"/>
    <property type="match status" value="1"/>
</dbReference>
<organism evidence="9 10">
    <name type="scientific">Streptomyces spororaveus</name>
    <dbReference type="NCBI Taxonomy" id="284039"/>
    <lineage>
        <taxon>Bacteria</taxon>
        <taxon>Bacillati</taxon>
        <taxon>Actinomycetota</taxon>
        <taxon>Actinomycetes</taxon>
        <taxon>Kitasatosporales</taxon>
        <taxon>Streptomycetaceae</taxon>
        <taxon>Streptomyces</taxon>
    </lineage>
</organism>
<accession>A0ABQ3T6X6</accession>
<dbReference type="SUPFAM" id="SSF54782">
    <property type="entry name" value="Porphobilinogen deaminase (hydroxymethylbilane synthase), C-terminal domain"/>
    <property type="match status" value="1"/>
</dbReference>
<dbReference type="EMBL" id="BNED01000005">
    <property type="protein sequence ID" value="GHI76158.1"/>
    <property type="molecule type" value="Genomic_DNA"/>
</dbReference>
<evidence type="ECO:0000256" key="5">
    <source>
        <dbReference type="ARBA" id="ARBA00023244"/>
    </source>
</evidence>
<gene>
    <name evidence="9" type="ORF">Sspor_17190</name>
</gene>
<dbReference type="Gene3D" id="3.40.190.10">
    <property type="entry name" value="Periplasmic binding protein-like II"/>
    <property type="match status" value="1"/>
</dbReference>
<keyword evidence="10" id="KW-1185">Reference proteome</keyword>
<evidence type="ECO:0000256" key="1">
    <source>
        <dbReference type="ARBA" id="ARBA00002869"/>
    </source>
</evidence>
<comment type="similarity">
    <text evidence="2">Belongs to the HMBS family.</text>
</comment>
<protein>
    <recommendedName>
        <fullName evidence="3">hydroxymethylbilane synthase</fullName>
        <ecNumber evidence="3">2.5.1.61</ecNumber>
    </recommendedName>
</protein>
<evidence type="ECO:0000259" key="8">
    <source>
        <dbReference type="Pfam" id="PF03900"/>
    </source>
</evidence>
<evidence type="ECO:0000256" key="3">
    <source>
        <dbReference type="ARBA" id="ARBA00012655"/>
    </source>
</evidence>
<dbReference type="PANTHER" id="PTHR11557:SF0">
    <property type="entry name" value="PORPHOBILINOGEN DEAMINASE"/>
    <property type="match status" value="1"/>
</dbReference>
<dbReference type="InterPro" id="IPR022417">
    <property type="entry name" value="Porphobilin_deaminase_N"/>
</dbReference>
<keyword evidence="5" id="KW-0627">Porphyrin biosynthesis</keyword>
<evidence type="ECO:0000256" key="4">
    <source>
        <dbReference type="ARBA" id="ARBA00022679"/>
    </source>
</evidence>
<dbReference type="InterPro" id="IPR000860">
    <property type="entry name" value="HemC"/>
</dbReference>
<evidence type="ECO:0000256" key="6">
    <source>
        <dbReference type="ARBA" id="ARBA00048169"/>
    </source>
</evidence>
<dbReference type="InterPro" id="IPR036803">
    <property type="entry name" value="Porphobilinogen_deaminase_C_sf"/>
</dbReference>
<name>A0ABQ3T6X6_9ACTN</name>
<dbReference type="InterPro" id="IPR022418">
    <property type="entry name" value="Porphobilinogen_deaminase_C"/>
</dbReference>
<evidence type="ECO:0000259" key="7">
    <source>
        <dbReference type="Pfam" id="PF01379"/>
    </source>
</evidence>
<dbReference type="Proteomes" id="UP000608522">
    <property type="component" value="Unassembled WGS sequence"/>
</dbReference>
<evidence type="ECO:0000313" key="9">
    <source>
        <dbReference type="EMBL" id="GHI76158.1"/>
    </source>
</evidence>
<dbReference type="Gene3D" id="3.30.160.40">
    <property type="entry name" value="Porphobilinogen deaminase, C-terminal domain"/>
    <property type="match status" value="1"/>
</dbReference>